<feature type="domain" description="DEAD-box helicase OB fold" evidence="6">
    <location>
        <begin position="185"/>
        <end position="262"/>
    </location>
</feature>
<evidence type="ECO:0000259" key="6">
    <source>
        <dbReference type="Pfam" id="PF07717"/>
    </source>
</evidence>
<dbReference type="InterPro" id="IPR011709">
    <property type="entry name" value="DEAD-box_helicase_OB_fold"/>
</dbReference>
<dbReference type="InterPro" id="IPR027417">
    <property type="entry name" value="P-loop_NTPase"/>
</dbReference>
<dbReference type="SUPFAM" id="SSF52540">
    <property type="entry name" value="P-loop containing nucleoside triphosphate hydrolases"/>
    <property type="match status" value="1"/>
</dbReference>
<evidence type="ECO:0000256" key="5">
    <source>
        <dbReference type="SAM" id="MobiDB-lite"/>
    </source>
</evidence>
<evidence type="ECO:0000256" key="3">
    <source>
        <dbReference type="ARBA" id="ARBA00022806"/>
    </source>
</evidence>
<dbReference type="GO" id="GO:0016787">
    <property type="term" value="F:hydrolase activity"/>
    <property type="evidence" value="ECO:0007669"/>
    <property type="project" value="UniProtKB-KW"/>
</dbReference>
<dbReference type="PANTHER" id="PTHR18934">
    <property type="entry name" value="ATP-DEPENDENT RNA HELICASE"/>
    <property type="match status" value="1"/>
</dbReference>
<organism evidence="7 8">
    <name type="scientific">Elysia marginata</name>
    <dbReference type="NCBI Taxonomy" id="1093978"/>
    <lineage>
        <taxon>Eukaryota</taxon>
        <taxon>Metazoa</taxon>
        <taxon>Spiralia</taxon>
        <taxon>Lophotrochozoa</taxon>
        <taxon>Mollusca</taxon>
        <taxon>Gastropoda</taxon>
        <taxon>Heterobranchia</taxon>
        <taxon>Euthyneura</taxon>
        <taxon>Panpulmonata</taxon>
        <taxon>Sacoglossa</taxon>
        <taxon>Placobranchoidea</taxon>
        <taxon>Plakobranchidae</taxon>
        <taxon>Elysia</taxon>
    </lineage>
</organism>
<protein>
    <submittedName>
        <fullName evidence="7">Pre-mRNA-splicing factor ATP-dependent RNA helicase PRP16</fullName>
    </submittedName>
</protein>
<dbReference type="GO" id="GO:0005524">
    <property type="term" value="F:ATP binding"/>
    <property type="evidence" value="ECO:0007669"/>
    <property type="project" value="UniProtKB-KW"/>
</dbReference>
<keyword evidence="2" id="KW-0378">Hydrolase</keyword>
<dbReference type="PANTHER" id="PTHR18934:SF91">
    <property type="entry name" value="PRE-MRNA-SPLICING FACTOR ATP-DEPENDENT RNA HELICASE PRP16"/>
    <property type="match status" value="1"/>
</dbReference>
<evidence type="ECO:0000256" key="4">
    <source>
        <dbReference type="ARBA" id="ARBA00022840"/>
    </source>
</evidence>
<reference evidence="7 8" key="1">
    <citation type="journal article" date="2021" name="Elife">
        <title>Chloroplast acquisition without the gene transfer in kleptoplastic sea slugs, Plakobranchus ocellatus.</title>
        <authorList>
            <person name="Maeda T."/>
            <person name="Takahashi S."/>
            <person name="Yoshida T."/>
            <person name="Shimamura S."/>
            <person name="Takaki Y."/>
            <person name="Nagai Y."/>
            <person name="Toyoda A."/>
            <person name="Suzuki Y."/>
            <person name="Arimoto A."/>
            <person name="Ishii H."/>
            <person name="Satoh N."/>
            <person name="Nishiyama T."/>
            <person name="Hasebe M."/>
            <person name="Maruyama T."/>
            <person name="Minagawa J."/>
            <person name="Obokata J."/>
            <person name="Shigenobu S."/>
        </authorList>
    </citation>
    <scope>NUCLEOTIDE SEQUENCE [LARGE SCALE GENOMIC DNA]</scope>
</reference>
<dbReference type="GO" id="GO:0034458">
    <property type="term" value="F:3'-5' RNA helicase activity"/>
    <property type="evidence" value="ECO:0007669"/>
    <property type="project" value="TreeGrafter"/>
</dbReference>
<name>A0AAV4G0N4_9GAST</name>
<gene>
    <name evidence="7" type="ORF">ElyMa_000547400</name>
</gene>
<proteinExistence type="predicted"/>
<sequence length="341" mass="39144">MRVQCRPYIVFGSTNPYSCQLSVRGSLTTIEYYTVTSLKQVQAQAQKAAPTLHKGLALSYSYAALGGNEHSFDLPMTDFDKEGNASDDTIVSMLSVPAIFYRPKGREEDSDAAREKFMVPESDHLTYLNVYQQWKRNGYSSSWCNEHFIHVKAMRKVREVQGQLREIMEQQKMDLVSCGTEWDIVRKCICSAYFHQAARLKGLGEYVNTRTGMPCHLHPTSALFGMGYTPDYIVYHELVMTSKEYMQCVTAVDGHWLAELGPMFYSIKDAKKTRVERRRQELEEMQMMEDEMKRAEELIKARKEQQERTPMSARGSKIITPGQREPGTPLQTPRRTPKFGL</sequence>
<evidence type="ECO:0000313" key="7">
    <source>
        <dbReference type="EMBL" id="GFR79079.1"/>
    </source>
</evidence>
<evidence type="ECO:0000313" key="8">
    <source>
        <dbReference type="Proteomes" id="UP000762676"/>
    </source>
</evidence>
<dbReference type="Proteomes" id="UP000762676">
    <property type="component" value="Unassembled WGS sequence"/>
</dbReference>
<dbReference type="Pfam" id="PF07717">
    <property type="entry name" value="OB_NTP_bind"/>
    <property type="match status" value="1"/>
</dbReference>
<keyword evidence="3 7" id="KW-0347">Helicase</keyword>
<keyword evidence="8" id="KW-1185">Reference proteome</keyword>
<comment type="caution">
    <text evidence="7">The sequence shown here is derived from an EMBL/GenBank/DDBJ whole genome shotgun (WGS) entry which is preliminary data.</text>
</comment>
<dbReference type="AlphaFoldDB" id="A0AAV4G0N4"/>
<evidence type="ECO:0000256" key="1">
    <source>
        <dbReference type="ARBA" id="ARBA00022741"/>
    </source>
</evidence>
<dbReference type="GO" id="GO:0003723">
    <property type="term" value="F:RNA binding"/>
    <property type="evidence" value="ECO:0007669"/>
    <property type="project" value="TreeGrafter"/>
</dbReference>
<evidence type="ECO:0000256" key="2">
    <source>
        <dbReference type="ARBA" id="ARBA00022801"/>
    </source>
</evidence>
<feature type="region of interest" description="Disordered" evidence="5">
    <location>
        <begin position="300"/>
        <end position="341"/>
    </location>
</feature>
<dbReference type="EMBL" id="BMAT01001072">
    <property type="protein sequence ID" value="GFR79079.1"/>
    <property type="molecule type" value="Genomic_DNA"/>
</dbReference>
<keyword evidence="1" id="KW-0547">Nucleotide-binding</keyword>
<keyword evidence="4" id="KW-0067">ATP-binding</keyword>
<accession>A0AAV4G0N4</accession>